<dbReference type="InterPro" id="IPR005651">
    <property type="entry name" value="Trm112-like"/>
</dbReference>
<evidence type="ECO:0000313" key="1">
    <source>
        <dbReference type="EMBL" id="HGM07656.1"/>
    </source>
</evidence>
<dbReference type="Pfam" id="PF03966">
    <property type="entry name" value="Trm112p"/>
    <property type="match status" value="1"/>
</dbReference>
<dbReference type="SUPFAM" id="SSF158997">
    <property type="entry name" value="Trm112p-like"/>
    <property type="match status" value="1"/>
</dbReference>
<sequence length="131" mass="15593">MKYRLLNYIACPYCKDGGFPLKLIVFEISIHEKRSIPPQASKPLCDLYCGYKNSYIKDLTEYSCDECIKIEIKDGILYCSSCMRWYPIIDEIPRILPDNYRKSEEDLKFLSMYRDKVPEEIRRQGRPFKLD</sequence>
<dbReference type="AlphaFoldDB" id="A0A7C4H593"/>
<reference evidence="1" key="1">
    <citation type="journal article" date="2020" name="mSystems">
        <title>Genome- and Community-Level Interaction Insights into Carbon Utilization and Element Cycling Functions of Hydrothermarchaeota in Hydrothermal Sediment.</title>
        <authorList>
            <person name="Zhou Z."/>
            <person name="Liu Y."/>
            <person name="Xu W."/>
            <person name="Pan J."/>
            <person name="Luo Z.H."/>
            <person name="Li M."/>
        </authorList>
    </citation>
    <scope>NUCLEOTIDE SEQUENCE [LARGE SCALE GENOMIC DNA]</scope>
    <source>
        <strain evidence="1">SpSt-658</strain>
    </source>
</reference>
<gene>
    <name evidence="1" type="ORF">ENU31_04520</name>
</gene>
<proteinExistence type="predicted"/>
<name>A0A7C4H593_9CREN</name>
<accession>A0A7C4H593</accession>
<comment type="caution">
    <text evidence="1">The sequence shown here is derived from an EMBL/GenBank/DDBJ whole genome shotgun (WGS) entry which is preliminary data.</text>
</comment>
<dbReference type="Gene3D" id="2.20.25.10">
    <property type="match status" value="1"/>
</dbReference>
<organism evidence="1">
    <name type="scientific">Ignisphaera aggregans</name>
    <dbReference type="NCBI Taxonomy" id="334771"/>
    <lineage>
        <taxon>Archaea</taxon>
        <taxon>Thermoproteota</taxon>
        <taxon>Thermoprotei</taxon>
        <taxon>Desulfurococcales</taxon>
        <taxon>Desulfurococcaceae</taxon>
        <taxon>Ignisphaera</taxon>
    </lineage>
</organism>
<dbReference type="EMBL" id="DTCA01000139">
    <property type="protein sequence ID" value="HGM07656.1"/>
    <property type="molecule type" value="Genomic_DNA"/>
</dbReference>
<protein>
    <submittedName>
        <fullName evidence="1">Trm112 family protein</fullName>
    </submittedName>
</protein>